<evidence type="ECO:0000256" key="10">
    <source>
        <dbReference type="ARBA" id="ARBA00048988"/>
    </source>
</evidence>
<dbReference type="Proteomes" id="UP001209076">
    <property type="component" value="Unassembled WGS sequence"/>
</dbReference>
<proteinExistence type="inferred from homology"/>
<dbReference type="PANTHER" id="PTHR11070">
    <property type="entry name" value="UVRD / RECB / PCRA DNA HELICASE FAMILY MEMBER"/>
    <property type="match status" value="1"/>
</dbReference>
<gene>
    <name evidence="13" type="ORF">N7603_06660</name>
</gene>
<evidence type="ECO:0000256" key="9">
    <source>
        <dbReference type="ARBA" id="ARBA00034808"/>
    </source>
</evidence>
<keyword evidence="2 11" id="KW-0547">Nucleotide-binding</keyword>
<reference evidence="14" key="1">
    <citation type="submission" date="2023-07" db="EMBL/GenBank/DDBJ databases">
        <title>Novel Mycoplasma species identified in domestic and wild animals.</title>
        <authorList>
            <person name="Volokhov D.V."/>
            <person name="Furtak V.A."/>
            <person name="Zagorodnyaya T.A."/>
        </authorList>
    </citation>
    <scope>NUCLEOTIDE SEQUENCE [LARGE SCALE GENOMIC DNA]</scope>
    <source>
        <strain evidence="14">92-19</strain>
    </source>
</reference>
<dbReference type="GO" id="GO:0004386">
    <property type="term" value="F:helicase activity"/>
    <property type="evidence" value="ECO:0007669"/>
    <property type="project" value="UniProtKB-KW"/>
</dbReference>
<keyword evidence="5 11" id="KW-0067">ATP-binding</keyword>
<dbReference type="Gene3D" id="3.40.50.300">
    <property type="entry name" value="P-loop containing nucleotide triphosphate hydrolases"/>
    <property type="match status" value="4"/>
</dbReference>
<feature type="domain" description="UvrD-like helicase ATP-binding" evidence="12">
    <location>
        <begin position="1"/>
        <end position="239"/>
    </location>
</feature>
<evidence type="ECO:0000313" key="14">
    <source>
        <dbReference type="Proteomes" id="UP001209076"/>
    </source>
</evidence>
<comment type="similarity">
    <text evidence="1">Belongs to the helicase family. UvrD subfamily.</text>
</comment>
<feature type="binding site" evidence="11">
    <location>
        <begin position="21"/>
        <end position="28"/>
    </location>
    <ligand>
        <name>ATP</name>
        <dbReference type="ChEBI" id="CHEBI:30616"/>
    </ligand>
</feature>
<evidence type="ECO:0000256" key="7">
    <source>
        <dbReference type="ARBA" id="ARBA00023235"/>
    </source>
</evidence>
<dbReference type="PROSITE" id="PS51198">
    <property type="entry name" value="UVRD_HELICASE_ATP_BIND"/>
    <property type="match status" value="1"/>
</dbReference>
<evidence type="ECO:0000256" key="4">
    <source>
        <dbReference type="ARBA" id="ARBA00022806"/>
    </source>
</evidence>
<dbReference type="CDD" id="cd18807">
    <property type="entry name" value="SF1_C_UvrD"/>
    <property type="match status" value="1"/>
</dbReference>
<dbReference type="InterPro" id="IPR014017">
    <property type="entry name" value="DNA_helicase_UvrD-like_C"/>
</dbReference>
<dbReference type="Pfam" id="PF13361">
    <property type="entry name" value="UvrD_C"/>
    <property type="match status" value="2"/>
</dbReference>
<evidence type="ECO:0000256" key="8">
    <source>
        <dbReference type="ARBA" id="ARBA00034617"/>
    </source>
</evidence>
<comment type="catalytic activity">
    <reaction evidence="8">
        <text>Couples ATP hydrolysis with the unwinding of duplex DNA by translocating in the 3'-5' direction.</text>
        <dbReference type="EC" id="5.6.2.4"/>
    </reaction>
</comment>
<keyword evidence="14" id="KW-1185">Reference proteome</keyword>
<dbReference type="InterPro" id="IPR014016">
    <property type="entry name" value="UvrD-like_ATP-bd"/>
</dbReference>
<dbReference type="InterPro" id="IPR000212">
    <property type="entry name" value="DNA_helicase_UvrD/REP"/>
</dbReference>
<dbReference type="EC" id="5.6.2.4" evidence="9"/>
<dbReference type="Gene3D" id="1.10.10.160">
    <property type="match status" value="2"/>
</dbReference>
<keyword evidence="3 11" id="KW-0378">Hydrolase</keyword>
<dbReference type="InterPro" id="IPR013986">
    <property type="entry name" value="DExx_box_DNA_helicase_dom_sf"/>
</dbReference>
<comment type="catalytic activity">
    <reaction evidence="10">
        <text>ATP + H2O = ADP + phosphate + H(+)</text>
        <dbReference type="Rhea" id="RHEA:13065"/>
        <dbReference type="ChEBI" id="CHEBI:15377"/>
        <dbReference type="ChEBI" id="CHEBI:15378"/>
        <dbReference type="ChEBI" id="CHEBI:30616"/>
        <dbReference type="ChEBI" id="CHEBI:43474"/>
        <dbReference type="ChEBI" id="CHEBI:456216"/>
        <dbReference type="EC" id="5.6.2.4"/>
    </reaction>
</comment>
<evidence type="ECO:0000256" key="6">
    <source>
        <dbReference type="ARBA" id="ARBA00023125"/>
    </source>
</evidence>
<dbReference type="InterPro" id="IPR027417">
    <property type="entry name" value="P-loop_NTPase"/>
</dbReference>
<dbReference type="SUPFAM" id="SSF52540">
    <property type="entry name" value="P-loop containing nucleoside triphosphate hydrolases"/>
    <property type="match status" value="1"/>
</dbReference>
<keyword evidence="4 11" id="KW-0347">Helicase</keyword>
<dbReference type="Pfam" id="PF00580">
    <property type="entry name" value="UvrD-helicase"/>
    <property type="match status" value="2"/>
</dbReference>
<dbReference type="EMBL" id="JAOEGN010000012">
    <property type="protein sequence ID" value="MCU0105337.1"/>
    <property type="molecule type" value="Genomic_DNA"/>
</dbReference>
<evidence type="ECO:0000313" key="13">
    <source>
        <dbReference type="EMBL" id="MCU0105337.1"/>
    </source>
</evidence>
<sequence>MLNNNQSEAVITQHKRVFVVSGADTGKTTVIFNRINQLIENKVDSCSILFISFTRRTISDIKMKFNQCADNPVIKTFHGLAFSTLSTTFSKQLVNHQSDLFMDFDQPTLTQILVKKQEFKIMNVSTKPKTGYQMILDENNLFDYPDLEIDYLSYLKDINHQKTIQNQYKYIFVDEAQDMSKIQVEILNLMVNEDTHLFFVGDPDQSIYGFRGSIPNQVRILIKLFKCHTYTLVDCYRCTKSVLEVANKLIAHNTKRVKKDLVPHQKHLGLVEYHQFSNTKKEALFVLSKIREFLHQKMALTDMVILVRNHYMSNDIKTLLSEGYYNDIACMSIHQAKGLEFKIVFIMGIEDGPNTSRRVIEEERRLMFVAVTRAKTHLIMTSPSETRVPRFIKEMKMIIIKHKGELSNVI</sequence>
<evidence type="ECO:0000256" key="3">
    <source>
        <dbReference type="ARBA" id="ARBA00022801"/>
    </source>
</evidence>
<evidence type="ECO:0000256" key="2">
    <source>
        <dbReference type="ARBA" id="ARBA00022741"/>
    </source>
</evidence>
<evidence type="ECO:0000256" key="1">
    <source>
        <dbReference type="ARBA" id="ARBA00009922"/>
    </source>
</evidence>
<keyword evidence="6" id="KW-0238">DNA-binding</keyword>
<evidence type="ECO:0000256" key="11">
    <source>
        <dbReference type="PROSITE-ProRule" id="PRU00560"/>
    </source>
</evidence>
<name>A0ABT2Q040_9MOLU</name>
<comment type="caution">
    <text evidence="13">The sequence shown here is derived from an EMBL/GenBank/DDBJ whole genome shotgun (WGS) entry which is preliminary data.</text>
</comment>
<keyword evidence="7" id="KW-0413">Isomerase</keyword>
<dbReference type="PANTHER" id="PTHR11070:SF2">
    <property type="entry name" value="ATP-DEPENDENT DNA HELICASE SRS2"/>
    <property type="match status" value="1"/>
</dbReference>
<accession>A0ABT2Q040</accession>
<evidence type="ECO:0000259" key="12">
    <source>
        <dbReference type="PROSITE" id="PS51198"/>
    </source>
</evidence>
<protein>
    <recommendedName>
        <fullName evidence="9">DNA 3'-5' helicase</fullName>
        <ecNumber evidence="9">5.6.2.4</ecNumber>
    </recommendedName>
</protein>
<dbReference type="CDD" id="cd17932">
    <property type="entry name" value="DEXQc_UvrD"/>
    <property type="match status" value="1"/>
</dbReference>
<evidence type="ECO:0000256" key="5">
    <source>
        <dbReference type="ARBA" id="ARBA00022840"/>
    </source>
</evidence>
<organism evidence="13 14">
    <name type="scientific">Paracholeplasma vituli</name>
    <dbReference type="NCBI Taxonomy" id="69473"/>
    <lineage>
        <taxon>Bacteria</taxon>
        <taxon>Bacillati</taxon>
        <taxon>Mycoplasmatota</taxon>
        <taxon>Mollicutes</taxon>
        <taxon>Acholeplasmatales</taxon>
        <taxon>Acholeplasmataceae</taxon>
        <taxon>Paracholeplasma</taxon>
    </lineage>
</organism>
<dbReference type="RefSeq" id="WP_262096639.1">
    <property type="nucleotide sequence ID" value="NZ_JAOEGN010000012.1"/>
</dbReference>